<name>A0A2G9CBU5_9BURK</name>
<evidence type="ECO:0000259" key="1">
    <source>
        <dbReference type="Pfam" id="PF16242"/>
    </source>
</evidence>
<feature type="domain" description="General stress protein FMN-binding split barrel" evidence="1">
    <location>
        <begin position="10"/>
        <end position="157"/>
    </location>
</feature>
<dbReference type="Gene3D" id="2.30.110.10">
    <property type="entry name" value="Electron Transport, Fmn-binding Protein, Chain A"/>
    <property type="match status" value="1"/>
</dbReference>
<dbReference type="RefSeq" id="WP_099860753.1">
    <property type="nucleotide sequence ID" value="NZ_PEOG01000015.1"/>
</dbReference>
<protein>
    <submittedName>
        <fullName evidence="2">General stress protein</fullName>
    </submittedName>
</protein>
<evidence type="ECO:0000313" key="2">
    <source>
        <dbReference type="EMBL" id="PIM53873.1"/>
    </source>
</evidence>
<dbReference type="Proteomes" id="UP000231501">
    <property type="component" value="Unassembled WGS sequence"/>
</dbReference>
<dbReference type="InterPro" id="IPR012349">
    <property type="entry name" value="Split_barrel_FMN-bd"/>
</dbReference>
<dbReference type="SUPFAM" id="SSF50475">
    <property type="entry name" value="FMN-binding split barrel"/>
    <property type="match status" value="1"/>
</dbReference>
<dbReference type="EMBL" id="PEOG01000015">
    <property type="protein sequence ID" value="PIM53873.1"/>
    <property type="molecule type" value="Genomic_DNA"/>
</dbReference>
<accession>A0A2G9CBU5</accession>
<dbReference type="OrthoDB" id="1432662at2"/>
<dbReference type="InterPro" id="IPR038725">
    <property type="entry name" value="YdaG_split_barrel_FMN-bd"/>
</dbReference>
<evidence type="ECO:0000313" key="3">
    <source>
        <dbReference type="Proteomes" id="UP000231501"/>
    </source>
</evidence>
<dbReference type="AlphaFoldDB" id="A0A2G9CBU5"/>
<dbReference type="InterPro" id="IPR052917">
    <property type="entry name" value="Stress-Dev_Protein"/>
</dbReference>
<proteinExistence type="predicted"/>
<dbReference type="PANTHER" id="PTHR34818">
    <property type="entry name" value="PROTEIN BLI-3"/>
    <property type="match status" value="1"/>
</dbReference>
<comment type="caution">
    <text evidence="2">The sequence shown here is derived from an EMBL/GenBank/DDBJ whole genome shotgun (WGS) entry which is preliminary data.</text>
</comment>
<gene>
    <name evidence="2" type="ORF">CS062_06985</name>
</gene>
<dbReference type="Pfam" id="PF16242">
    <property type="entry name" value="Pyrid_ox_like"/>
    <property type="match status" value="1"/>
</dbReference>
<keyword evidence="3" id="KW-1185">Reference proteome</keyword>
<reference evidence="2 3" key="1">
    <citation type="submission" date="2017-11" db="EMBL/GenBank/DDBJ databases">
        <title>Draft genome sequence of Mitsuaria sp. HWN-4.</title>
        <authorList>
            <person name="Gundlapally S.R."/>
        </authorList>
    </citation>
    <scope>NUCLEOTIDE SEQUENCE [LARGE SCALE GENOMIC DNA]</scope>
    <source>
        <strain evidence="2 3">HWN-4</strain>
    </source>
</reference>
<sequence length="171" mass="19203">MTDQALTETEQREKLWHLIKDMRFGMLTTQHPNGHLHARPMTLQNRGVDEGDSLWFFMSRGGEAYEDIVGAAQVNVAFADADNDTYVSVSGTAELNEDRARKQALWNPAAEAWFPKGVDDPDLALLRVRINHASYWDVKASKLRQLYAMAKSAVTGRPPTDLGETGQVRMK</sequence>
<organism evidence="2 3">
    <name type="scientific">Roseateles chitinivorans</name>
    <dbReference type="NCBI Taxonomy" id="2917965"/>
    <lineage>
        <taxon>Bacteria</taxon>
        <taxon>Pseudomonadati</taxon>
        <taxon>Pseudomonadota</taxon>
        <taxon>Betaproteobacteria</taxon>
        <taxon>Burkholderiales</taxon>
        <taxon>Sphaerotilaceae</taxon>
        <taxon>Roseateles</taxon>
    </lineage>
</organism>
<dbReference type="PANTHER" id="PTHR34818:SF1">
    <property type="entry name" value="PROTEIN BLI-3"/>
    <property type="match status" value="1"/>
</dbReference>